<reference evidence="11" key="1">
    <citation type="journal article" date="2019" name="Int. J. Syst. Evol. Microbiol.">
        <title>The Global Catalogue of Microorganisms (GCM) 10K type strain sequencing project: providing services to taxonomists for standard genome sequencing and annotation.</title>
        <authorList>
            <consortium name="The Broad Institute Genomics Platform"/>
            <consortium name="The Broad Institute Genome Sequencing Center for Infectious Disease"/>
            <person name="Wu L."/>
            <person name="Ma J."/>
        </authorList>
    </citation>
    <scope>NUCLEOTIDE SEQUENCE [LARGE SCALE GENOMIC DNA]</scope>
    <source>
        <strain evidence="11">NBRC 105830</strain>
    </source>
</reference>
<dbReference type="PANTHER" id="PTHR43406:SF1">
    <property type="entry name" value="TRYPTOPHAN SYNTHASE ALPHA CHAIN, CHLOROPLASTIC"/>
    <property type="match status" value="1"/>
</dbReference>
<evidence type="ECO:0000256" key="4">
    <source>
        <dbReference type="ARBA" id="ARBA00022822"/>
    </source>
</evidence>
<evidence type="ECO:0000256" key="6">
    <source>
        <dbReference type="ARBA" id="ARBA00023239"/>
    </source>
</evidence>
<evidence type="ECO:0000313" key="10">
    <source>
        <dbReference type="EMBL" id="GMA19303.1"/>
    </source>
</evidence>
<evidence type="ECO:0000256" key="7">
    <source>
        <dbReference type="ARBA" id="ARBA00049047"/>
    </source>
</evidence>
<dbReference type="PANTHER" id="PTHR43406">
    <property type="entry name" value="TRYPTOPHAN SYNTHASE, ALPHA CHAIN"/>
    <property type="match status" value="1"/>
</dbReference>
<dbReference type="RefSeq" id="WP_241441791.1">
    <property type="nucleotide sequence ID" value="NZ_BSUJ01000001.1"/>
</dbReference>
<sequence length="280" mass="28508">MSTEVTTTPPSTELSRTLAACRAEGRAALVGYLPVGYPTVDDSIAAMVALVESGCDVVEVGIPYTDPVLDGPTIQDASVVALAGGVRVADAFRAVRAVAEAGAPAVIMSYYNLVLRHGVDAFAADLAAAGGWGLITPDLIPDEAGAWLAAADQHGLDPIFLVAPSTTEQRMAATTAACRGFVYVTSVMGVTGARTTVGGRAHDTIDRARAATDLPLAVGLGVSTREQAAEVAAYADGVIVGSALVKALGEGEDALRALTRELAAGVREGRRAEHGEGPQA</sequence>
<keyword evidence="4 8" id="KW-0822">Tryptophan biosynthesis</keyword>
<dbReference type="Gene3D" id="3.20.20.70">
    <property type="entry name" value="Aldolase class I"/>
    <property type="match status" value="1"/>
</dbReference>
<evidence type="ECO:0000256" key="8">
    <source>
        <dbReference type="HAMAP-Rule" id="MF_00131"/>
    </source>
</evidence>
<evidence type="ECO:0000256" key="9">
    <source>
        <dbReference type="RuleBase" id="RU003662"/>
    </source>
</evidence>
<evidence type="ECO:0000256" key="3">
    <source>
        <dbReference type="ARBA" id="ARBA00022605"/>
    </source>
</evidence>
<gene>
    <name evidence="8 10" type="primary">trpA</name>
    <name evidence="10" type="ORF">GCM10025862_13240</name>
</gene>
<evidence type="ECO:0000313" key="11">
    <source>
        <dbReference type="Proteomes" id="UP001157109"/>
    </source>
</evidence>
<keyword evidence="11" id="KW-1185">Reference proteome</keyword>
<comment type="pathway">
    <text evidence="1 8">Amino-acid biosynthesis; L-tryptophan biosynthesis; L-tryptophan from chorismate: step 5/5.</text>
</comment>
<keyword evidence="3 8" id="KW-0028">Amino-acid biosynthesis</keyword>
<evidence type="ECO:0000256" key="5">
    <source>
        <dbReference type="ARBA" id="ARBA00023141"/>
    </source>
</evidence>
<dbReference type="SUPFAM" id="SSF51366">
    <property type="entry name" value="Ribulose-phoshate binding barrel"/>
    <property type="match status" value="1"/>
</dbReference>
<feature type="active site" description="Proton acceptor" evidence="8">
    <location>
        <position position="70"/>
    </location>
</feature>
<evidence type="ECO:0000256" key="1">
    <source>
        <dbReference type="ARBA" id="ARBA00004733"/>
    </source>
</evidence>
<dbReference type="InterPro" id="IPR002028">
    <property type="entry name" value="Trp_synthase_suA"/>
</dbReference>
<dbReference type="InterPro" id="IPR013785">
    <property type="entry name" value="Aldolase_TIM"/>
</dbReference>
<comment type="catalytic activity">
    <reaction evidence="7 8">
        <text>(1S,2R)-1-C-(indol-3-yl)glycerol 3-phosphate + L-serine = D-glyceraldehyde 3-phosphate + L-tryptophan + H2O</text>
        <dbReference type="Rhea" id="RHEA:10532"/>
        <dbReference type="ChEBI" id="CHEBI:15377"/>
        <dbReference type="ChEBI" id="CHEBI:33384"/>
        <dbReference type="ChEBI" id="CHEBI:57912"/>
        <dbReference type="ChEBI" id="CHEBI:58866"/>
        <dbReference type="ChEBI" id="CHEBI:59776"/>
        <dbReference type="EC" id="4.2.1.20"/>
    </reaction>
</comment>
<keyword evidence="5 8" id="KW-0057">Aromatic amino acid biosynthesis</keyword>
<dbReference type="CDD" id="cd04724">
    <property type="entry name" value="Tryptophan_synthase_alpha"/>
    <property type="match status" value="1"/>
</dbReference>
<keyword evidence="6 8" id="KW-0456">Lyase</keyword>
<proteinExistence type="inferred from homology"/>
<accession>A0ABQ6HLF5</accession>
<dbReference type="PROSITE" id="PS00167">
    <property type="entry name" value="TRP_SYNTHASE_ALPHA"/>
    <property type="match status" value="1"/>
</dbReference>
<evidence type="ECO:0000256" key="2">
    <source>
        <dbReference type="ARBA" id="ARBA00011270"/>
    </source>
</evidence>
<comment type="similarity">
    <text evidence="8 9">Belongs to the TrpA family.</text>
</comment>
<dbReference type="InterPro" id="IPR011060">
    <property type="entry name" value="RibuloseP-bd_barrel"/>
</dbReference>
<dbReference type="EC" id="4.2.1.20" evidence="8"/>
<name>A0ABQ6HLF5_9MICO</name>
<dbReference type="EMBL" id="BSUJ01000001">
    <property type="protein sequence ID" value="GMA19303.1"/>
    <property type="molecule type" value="Genomic_DNA"/>
</dbReference>
<organism evidence="10 11">
    <name type="scientific">Arsenicicoccus piscis</name>
    <dbReference type="NCBI Taxonomy" id="673954"/>
    <lineage>
        <taxon>Bacteria</taxon>
        <taxon>Bacillati</taxon>
        <taxon>Actinomycetota</taxon>
        <taxon>Actinomycetes</taxon>
        <taxon>Micrococcales</taxon>
        <taxon>Intrasporangiaceae</taxon>
        <taxon>Arsenicicoccus</taxon>
    </lineage>
</organism>
<dbReference type="InterPro" id="IPR018204">
    <property type="entry name" value="Trp_synthase_alpha_AS"/>
</dbReference>
<comment type="caution">
    <text evidence="10">The sequence shown here is derived from an EMBL/GenBank/DDBJ whole genome shotgun (WGS) entry which is preliminary data.</text>
</comment>
<dbReference type="NCBIfam" id="TIGR00262">
    <property type="entry name" value="trpA"/>
    <property type="match status" value="1"/>
</dbReference>
<feature type="active site" description="Proton acceptor" evidence="8">
    <location>
        <position position="59"/>
    </location>
</feature>
<comment type="subunit">
    <text evidence="2 8">Tetramer of two alpha and two beta chains.</text>
</comment>
<dbReference type="Proteomes" id="UP001157109">
    <property type="component" value="Unassembled WGS sequence"/>
</dbReference>
<comment type="function">
    <text evidence="8">The alpha subunit is responsible for the aldol cleavage of indoleglycerol phosphate to indole and glyceraldehyde 3-phosphate.</text>
</comment>
<dbReference type="HAMAP" id="MF_00131">
    <property type="entry name" value="Trp_synth_alpha"/>
    <property type="match status" value="1"/>
</dbReference>
<protein>
    <recommendedName>
        <fullName evidence="8">Tryptophan synthase alpha chain</fullName>
        <ecNumber evidence="8">4.2.1.20</ecNumber>
    </recommendedName>
</protein>
<dbReference type="Pfam" id="PF00290">
    <property type="entry name" value="Trp_syntA"/>
    <property type="match status" value="1"/>
</dbReference>